<protein>
    <recommendedName>
        <fullName evidence="1">MOSC domain-containing protein</fullName>
    </recommendedName>
</protein>
<accession>L7LAM5</accession>
<dbReference type="eggNOG" id="COG2258">
    <property type="taxonomic scope" value="Bacteria"/>
</dbReference>
<dbReference type="InterPro" id="IPR011037">
    <property type="entry name" value="Pyrv_Knase-like_insert_dom_sf"/>
</dbReference>
<dbReference type="PROSITE" id="PS51340">
    <property type="entry name" value="MOSC"/>
    <property type="match status" value="1"/>
</dbReference>
<dbReference type="EMBL" id="BANT01000016">
    <property type="protein sequence ID" value="GAC57112.1"/>
    <property type="molecule type" value="Genomic_DNA"/>
</dbReference>
<dbReference type="RefSeq" id="WP_005938625.1">
    <property type="nucleotide sequence ID" value="NZ_ATVK01000047.1"/>
</dbReference>
<dbReference type="AlphaFoldDB" id="L7LAM5"/>
<comment type="caution">
    <text evidence="2">The sequence shown here is derived from an EMBL/GenBank/DDBJ whole genome shotgun (WGS) entry which is preliminary data.</text>
</comment>
<dbReference type="InterPro" id="IPR052353">
    <property type="entry name" value="Benzoxazolinone_Detox_Enz"/>
</dbReference>
<dbReference type="GO" id="GO:0003824">
    <property type="term" value="F:catalytic activity"/>
    <property type="evidence" value="ECO:0007669"/>
    <property type="project" value="InterPro"/>
</dbReference>
<dbReference type="PANTHER" id="PTHR30212:SF2">
    <property type="entry name" value="PROTEIN YIIM"/>
    <property type="match status" value="1"/>
</dbReference>
<gene>
    <name evidence="2" type="ORF">GOHSU_16_00680</name>
</gene>
<organism evidence="2 3">
    <name type="scientific">Gordonia hirsuta DSM 44140 = NBRC 16056</name>
    <dbReference type="NCBI Taxonomy" id="1121927"/>
    <lineage>
        <taxon>Bacteria</taxon>
        <taxon>Bacillati</taxon>
        <taxon>Actinomycetota</taxon>
        <taxon>Actinomycetes</taxon>
        <taxon>Mycobacteriales</taxon>
        <taxon>Gordoniaceae</taxon>
        <taxon>Gordonia</taxon>
    </lineage>
</organism>
<dbReference type="GO" id="GO:0030170">
    <property type="term" value="F:pyridoxal phosphate binding"/>
    <property type="evidence" value="ECO:0007669"/>
    <property type="project" value="InterPro"/>
</dbReference>
<evidence type="ECO:0000313" key="2">
    <source>
        <dbReference type="EMBL" id="GAC57112.1"/>
    </source>
</evidence>
<evidence type="ECO:0000313" key="3">
    <source>
        <dbReference type="Proteomes" id="UP000053405"/>
    </source>
</evidence>
<reference evidence="2 3" key="1">
    <citation type="submission" date="2012-12" db="EMBL/GenBank/DDBJ databases">
        <title>Whole genome shotgun sequence of Gordonia hirsuta NBRC 16056.</title>
        <authorList>
            <person name="Isaki-Nakamura S."/>
            <person name="Hosoyama A."/>
            <person name="Tsuchikane K."/>
            <person name="Katsumata H."/>
            <person name="Baba S."/>
            <person name="Yamazaki S."/>
            <person name="Fujita N."/>
        </authorList>
    </citation>
    <scope>NUCLEOTIDE SEQUENCE [LARGE SCALE GENOMIC DNA]</scope>
    <source>
        <strain evidence="2 3">NBRC 16056</strain>
    </source>
</reference>
<dbReference type="Pfam" id="PF03473">
    <property type="entry name" value="MOSC"/>
    <property type="match status" value="1"/>
</dbReference>
<dbReference type="Proteomes" id="UP000053405">
    <property type="component" value="Unassembled WGS sequence"/>
</dbReference>
<dbReference type="STRING" id="1121927.GOHSU_16_00680"/>
<dbReference type="InterPro" id="IPR005302">
    <property type="entry name" value="MoCF_Sase_C"/>
</dbReference>
<dbReference type="PANTHER" id="PTHR30212">
    <property type="entry name" value="PROTEIN YIIM"/>
    <property type="match status" value="1"/>
</dbReference>
<name>L7LAM5_9ACTN</name>
<keyword evidence="3" id="KW-1185">Reference proteome</keyword>
<proteinExistence type="predicted"/>
<dbReference type="GO" id="GO:0030151">
    <property type="term" value="F:molybdenum ion binding"/>
    <property type="evidence" value="ECO:0007669"/>
    <property type="project" value="InterPro"/>
</dbReference>
<sequence length="162" mass="17419">MTARVVAVCVVHQLLSDPGPAGVTAIDKRPVAGPVQAGEYGLYADVQADRKRHGGLEKAIYAYSSADARHWAQELGQPTEPGWFGENLRIDGLDVSGARIGECWQIGERLVVQVTGPRIPCQTFARRVGGEHERGWVKRFLAAGRSTGCLPAGPHPRTGGLR</sequence>
<dbReference type="Gene3D" id="2.40.33.20">
    <property type="entry name" value="PK beta-barrel domain-like"/>
    <property type="match status" value="1"/>
</dbReference>
<feature type="domain" description="MOSC" evidence="1">
    <location>
        <begin position="29"/>
        <end position="162"/>
    </location>
</feature>
<dbReference type="SUPFAM" id="SSF50800">
    <property type="entry name" value="PK beta-barrel domain-like"/>
    <property type="match status" value="1"/>
</dbReference>
<evidence type="ECO:0000259" key="1">
    <source>
        <dbReference type="PROSITE" id="PS51340"/>
    </source>
</evidence>